<dbReference type="AlphaFoldDB" id="A0A8X6F6M0"/>
<evidence type="ECO:0000256" key="1">
    <source>
        <dbReference type="ARBA" id="ARBA00004294"/>
    </source>
</evidence>
<evidence type="ECO:0000256" key="3">
    <source>
        <dbReference type="ARBA" id="ARBA00004496"/>
    </source>
</evidence>
<dbReference type="Pfam" id="PF16026">
    <property type="entry name" value="MIEAP"/>
    <property type="match status" value="1"/>
</dbReference>
<dbReference type="GO" id="GO:0005759">
    <property type="term" value="C:mitochondrial matrix"/>
    <property type="evidence" value="ECO:0007669"/>
    <property type="project" value="UniProtKB-SubCell"/>
</dbReference>
<evidence type="ECO:0000256" key="8">
    <source>
        <dbReference type="ARBA" id="ARBA00023054"/>
    </source>
</evidence>
<comment type="subcellular location">
    <subcellularLocation>
        <location evidence="3">Cytoplasm</location>
    </subcellularLocation>
    <subcellularLocation>
        <location evidence="2">Mitochondrion matrix</location>
    </subcellularLocation>
    <subcellularLocation>
        <location evidence="1">Mitochondrion outer membrane</location>
    </subcellularLocation>
</comment>
<feature type="coiled-coil region" evidence="13">
    <location>
        <begin position="107"/>
        <end position="148"/>
    </location>
</feature>
<keyword evidence="9" id="KW-0446">Lipid-binding</keyword>
<evidence type="ECO:0000256" key="2">
    <source>
        <dbReference type="ARBA" id="ARBA00004305"/>
    </source>
</evidence>
<keyword evidence="10" id="KW-0496">Mitochondrion</keyword>
<keyword evidence="7" id="KW-1000">Mitochondrion outer membrane</keyword>
<dbReference type="InterPro" id="IPR031981">
    <property type="entry name" value="MIEAP_C"/>
</dbReference>
<evidence type="ECO:0000256" key="6">
    <source>
        <dbReference type="ARBA" id="ARBA00022490"/>
    </source>
</evidence>
<dbReference type="PANTHER" id="PTHR21771">
    <property type="entry name" value="MITOCHONDRIA-EATING PROTEIN-RELATED"/>
    <property type="match status" value="1"/>
</dbReference>
<evidence type="ECO:0000256" key="10">
    <source>
        <dbReference type="ARBA" id="ARBA00023128"/>
    </source>
</evidence>
<proteinExistence type="inferred from homology"/>
<evidence type="ECO:0000256" key="4">
    <source>
        <dbReference type="ARBA" id="ARBA00008233"/>
    </source>
</evidence>
<gene>
    <name evidence="16" type="primary">AVEN_115214_1</name>
    <name evidence="16" type="ORF">TNCT_464951</name>
</gene>
<feature type="compositionally biased region" description="Low complexity" evidence="14">
    <location>
        <begin position="14"/>
        <end position="28"/>
    </location>
</feature>
<feature type="region of interest" description="Disordered" evidence="14">
    <location>
        <begin position="14"/>
        <end position="35"/>
    </location>
</feature>
<evidence type="ECO:0000256" key="13">
    <source>
        <dbReference type="SAM" id="Coils"/>
    </source>
</evidence>
<dbReference type="EMBL" id="BMAO01030880">
    <property type="protein sequence ID" value="GFQ70964.1"/>
    <property type="molecule type" value="Genomic_DNA"/>
</dbReference>
<reference evidence="16" key="1">
    <citation type="submission" date="2020-07" db="EMBL/GenBank/DDBJ databases">
        <title>Multicomponent nature underlies the extraordinary mechanical properties of spider dragline silk.</title>
        <authorList>
            <person name="Kono N."/>
            <person name="Nakamura H."/>
            <person name="Mori M."/>
            <person name="Yoshida Y."/>
            <person name="Ohtoshi R."/>
            <person name="Malay A.D."/>
            <person name="Moran D.A.P."/>
            <person name="Tomita M."/>
            <person name="Numata K."/>
            <person name="Arakawa K."/>
        </authorList>
    </citation>
    <scope>NUCLEOTIDE SEQUENCE</scope>
</reference>
<sequence>MISCSFTVRFGNRNRSNRSTSSSSDNQSLTGEGSSVSSAKQSFQRHFEILSEGVIGNLVSGSRCSSRVESSSMDCRTLCKVPSSPVPSTQMSTSTHSSAVSQDSWKVAALRREVSVLKAELNQSRLNIEFLQQRERKMKERLAEQARLMLDRGIRFENVALGERRPTALIRRYGNLYAQSRVDTLDALDCIPELEHAHDLKSKILFSAVVLSFRSVYHTICEIRSRIKHILQISEDKERSSDSTVRDLDLCISTYMKNSVERFDLRKNLEEVLSQIWATLYDYPSLKTCEGLKHYVKDCVRLAWSLSNQYPPFVIEYEGRVFRKDLHVRFHSSNQESDHIKTYLWPTLLEGRNGPCVHKGVVIT</sequence>
<accession>A0A8X6F6M0</accession>
<evidence type="ECO:0000256" key="9">
    <source>
        <dbReference type="ARBA" id="ARBA00023121"/>
    </source>
</evidence>
<evidence type="ECO:0000256" key="12">
    <source>
        <dbReference type="ARBA" id="ARBA00032687"/>
    </source>
</evidence>
<keyword evidence="17" id="KW-1185">Reference proteome</keyword>
<evidence type="ECO:0000256" key="14">
    <source>
        <dbReference type="SAM" id="MobiDB-lite"/>
    </source>
</evidence>
<comment type="similarity">
    <text evidence="4">Belongs to the MIEAP family.</text>
</comment>
<dbReference type="Proteomes" id="UP000887116">
    <property type="component" value="Unassembled WGS sequence"/>
</dbReference>
<dbReference type="GO" id="GO:0005741">
    <property type="term" value="C:mitochondrial outer membrane"/>
    <property type="evidence" value="ECO:0007669"/>
    <property type="project" value="UniProtKB-SubCell"/>
</dbReference>
<dbReference type="GO" id="GO:0035694">
    <property type="term" value="P:mitochondrial protein catabolic process"/>
    <property type="evidence" value="ECO:0007669"/>
    <property type="project" value="InterPro"/>
</dbReference>
<keyword evidence="6" id="KW-0963">Cytoplasm</keyword>
<evidence type="ECO:0000256" key="11">
    <source>
        <dbReference type="ARBA" id="ARBA00023136"/>
    </source>
</evidence>
<evidence type="ECO:0000313" key="16">
    <source>
        <dbReference type="EMBL" id="GFQ70964.1"/>
    </source>
</evidence>
<keyword evidence="11" id="KW-0472">Membrane</keyword>
<evidence type="ECO:0000256" key="7">
    <source>
        <dbReference type="ARBA" id="ARBA00022787"/>
    </source>
</evidence>
<organism evidence="16 17">
    <name type="scientific">Trichonephila clavata</name>
    <name type="common">Joro spider</name>
    <name type="synonym">Nephila clavata</name>
    <dbReference type="NCBI Taxonomy" id="2740835"/>
    <lineage>
        <taxon>Eukaryota</taxon>
        <taxon>Metazoa</taxon>
        <taxon>Ecdysozoa</taxon>
        <taxon>Arthropoda</taxon>
        <taxon>Chelicerata</taxon>
        <taxon>Arachnida</taxon>
        <taxon>Araneae</taxon>
        <taxon>Araneomorphae</taxon>
        <taxon>Entelegynae</taxon>
        <taxon>Araneoidea</taxon>
        <taxon>Nephilidae</taxon>
        <taxon>Trichonephila</taxon>
    </lineage>
</organism>
<evidence type="ECO:0000313" key="17">
    <source>
        <dbReference type="Proteomes" id="UP000887116"/>
    </source>
</evidence>
<protein>
    <recommendedName>
        <fullName evidence="5">Mitochondria-eating protein</fullName>
    </recommendedName>
    <alternativeName>
        <fullName evidence="12">Spermatogenesis-associated protein 18</fullName>
    </alternativeName>
</protein>
<name>A0A8X6F6M0_TRICU</name>
<dbReference type="GO" id="GO:0008289">
    <property type="term" value="F:lipid binding"/>
    <property type="evidence" value="ECO:0007669"/>
    <property type="project" value="UniProtKB-KW"/>
</dbReference>
<dbReference type="OrthoDB" id="6047381at2759"/>
<dbReference type="PANTHER" id="PTHR21771:SF1">
    <property type="entry name" value="MITOCHONDRIA-EATING PROTEIN"/>
    <property type="match status" value="1"/>
</dbReference>
<feature type="domain" description="Mitochondria-eating protein C-terminal" evidence="15">
    <location>
        <begin position="165"/>
        <end position="364"/>
    </location>
</feature>
<dbReference type="InterPro" id="IPR026169">
    <property type="entry name" value="MIEAP"/>
</dbReference>
<evidence type="ECO:0000256" key="5">
    <source>
        <dbReference type="ARBA" id="ARBA00019863"/>
    </source>
</evidence>
<dbReference type="GO" id="GO:0035695">
    <property type="term" value="P:mitophagy by internal vacuole formation"/>
    <property type="evidence" value="ECO:0007669"/>
    <property type="project" value="TreeGrafter"/>
</dbReference>
<evidence type="ECO:0000259" key="15">
    <source>
        <dbReference type="Pfam" id="PF16026"/>
    </source>
</evidence>
<keyword evidence="8 13" id="KW-0175">Coiled coil</keyword>
<comment type="caution">
    <text evidence="16">The sequence shown here is derived from an EMBL/GenBank/DDBJ whole genome shotgun (WGS) entry which is preliminary data.</text>
</comment>